<dbReference type="Gene3D" id="3.90.550.10">
    <property type="entry name" value="Spore Coat Polysaccharide Biosynthesis Protein SpsA, Chain A"/>
    <property type="match status" value="1"/>
</dbReference>
<protein>
    <submittedName>
        <fullName evidence="3">Glycosyl transferase</fullName>
    </submittedName>
</protein>
<accession>R4KM72</accession>
<gene>
    <name evidence="3" type="ORF">Desgi_4557</name>
</gene>
<dbReference type="eggNOG" id="COG1216">
    <property type="taxonomic scope" value="Bacteria"/>
</dbReference>
<evidence type="ECO:0000313" key="4">
    <source>
        <dbReference type="Proteomes" id="UP000013520"/>
    </source>
</evidence>
<dbReference type="PANTHER" id="PTHR43685">
    <property type="entry name" value="GLYCOSYLTRANSFERASE"/>
    <property type="match status" value="1"/>
</dbReference>
<evidence type="ECO:0000259" key="1">
    <source>
        <dbReference type="Pfam" id="PF00535"/>
    </source>
</evidence>
<proteinExistence type="predicted"/>
<dbReference type="RefSeq" id="WP_006522372.1">
    <property type="nucleotide sequence ID" value="NC_021184.1"/>
</dbReference>
<feature type="domain" description="Glycosyltransferase 2-like prokaryotic type" evidence="2">
    <location>
        <begin position="154"/>
        <end position="190"/>
    </location>
</feature>
<dbReference type="KEGG" id="dgi:Desgi_4557"/>
<dbReference type="InterPro" id="IPR019290">
    <property type="entry name" value="GlycosylTrfase-like_prok"/>
</dbReference>
<name>R4KM72_9FIRM</name>
<dbReference type="Pfam" id="PF00535">
    <property type="entry name" value="Glycos_transf_2"/>
    <property type="match status" value="1"/>
</dbReference>
<dbReference type="EMBL" id="CP003273">
    <property type="protein sequence ID" value="AGL03784.1"/>
    <property type="molecule type" value="Genomic_DNA"/>
</dbReference>
<dbReference type="InterPro" id="IPR029044">
    <property type="entry name" value="Nucleotide-diphossugar_trans"/>
</dbReference>
<evidence type="ECO:0000313" key="3">
    <source>
        <dbReference type="EMBL" id="AGL03784.1"/>
    </source>
</evidence>
<dbReference type="STRING" id="767817.Desgi_4557"/>
<dbReference type="HOGENOM" id="CLU_025996_0_7_9"/>
<keyword evidence="4" id="KW-1185">Reference proteome</keyword>
<keyword evidence="3" id="KW-0808">Transferase</keyword>
<dbReference type="SUPFAM" id="SSF53448">
    <property type="entry name" value="Nucleotide-diphospho-sugar transferases"/>
    <property type="match status" value="1"/>
</dbReference>
<reference evidence="3 4" key="1">
    <citation type="submission" date="2012-01" db="EMBL/GenBank/DDBJ databases">
        <title>Complete sequence of Desulfotomaculum gibsoniae DSM 7213.</title>
        <authorList>
            <consortium name="US DOE Joint Genome Institute"/>
            <person name="Lucas S."/>
            <person name="Han J."/>
            <person name="Lapidus A."/>
            <person name="Cheng J.-F."/>
            <person name="Goodwin L."/>
            <person name="Pitluck S."/>
            <person name="Peters L."/>
            <person name="Ovchinnikova G."/>
            <person name="Teshima H."/>
            <person name="Detter J.C."/>
            <person name="Han C."/>
            <person name="Tapia R."/>
            <person name="Land M."/>
            <person name="Hauser L."/>
            <person name="Kyrpides N."/>
            <person name="Ivanova N."/>
            <person name="Pagani I."/>
            <person name="Parshina S."/>
            <person name="Plugge C."/>
            <person name="Muyzer G."/>
            <person name="Kuever J."/>
            <person name="Ivanova A."/>
            <person name="Nazina T."/>
            <person name="Klenk H.-P."/>
            <person name="Brambilla E."/>
            <person name="Spring S."/>
            <person name="Stams A.F."/>
            <person name="Woyke T."/>
        </authorList>
    </citation>
    <scope>NUCLEOTIDE SEQUENCE [LARGE SCALE GENOMIC DNA]</scope>
    <source>
        <strain evidence="3 4">DSM 7213</strain>
    </source>
</reference>
<feature type="domain" description="Glycosyltransferase 2-like" evidence="1">
    <location>
        <begin position="13"/>
        <end position="148"/>
    </location>
</feature>
<dbReference type="PANTHER" id="PTHR43685:SF2">
    <property type="entry name" value="GLYCOSYLTRANSFERASE 2-LIKE DOMAIN-CONTAINING PROTEIN"/>
    <property type="match status" value="1"/>
</dbReference>
<evidence type="ECO:0000259" key="2">
    <source>
        <dbReference type="Pfam" id="PF10111"/>
    </source>
</evidence>
<dbReference type="Proteomes" id="UP000013520">
    <property type="component" value="Chromosome"/>
</dbReference>
<dbReference type="AlphaFoldDB" id="R4KM72"/>
<dbReference type="Pfam" id="PF10111">
    <property type="entry name" value="Glyco_tranf_2_2"/>
    <property type="match status" value="1"/>
</dbReference>
<sequence>MNIKENFELPLVSVVIPCYNYGQYVEEAVESALQSTYSNVEVIIVNDGSTDAYTVEVLRRLADRGITVIYQENQGLSAARNTGFRAAKGKYVLPLDADDVIAKTYIELGAWLLENRPEFAFIYCYAQIFGRENYIWYTSRYNFYELLQHNYIPATALVRKSAWEEAGGYDEKMRGGYEDWEFWIRLGRHGHVGYRVEDTLFYYRKHGPSMLAGSNKSSRELIKYIHGKHKVLYYNPLTRLKMLTGTLWNKVFSAWCARSGICSKIKNLISKVG</sequence>
<dbReference type="InterPro" id="IPR050834">
    <property type="entry name" value="Glycosyltransf_2"/>
</dbReference>
<dbReference type="OrthoDB" id="9785185at2"/>
<organism evidence="3 4">
    <name type="scientific">Desulfoscipio gibsoniae DSM 7213</name>
    <dbReference type="NCBI Taxonomy" id="767817"/>
    <lineage>
        <taxon>Bacteria</taxon>
        <taxon>Bacillati</taxon>
        <taxon>Bacillota</taxon>
        <taxon>Clostridia</taxon>
        <taxon>Eubacteriales</taxon>
        <taxon>Desulfallaceae</taxon>
        <taxon>Desulfoscipio</taxon>
    </lineage>
</organism>
<dbReference type="CDD" id="cd00761">
    <property type="entry name" value="Glyco_tranf_GTA_type"/>
    <property type="match status" value="1"/>
</dbReference>
<dbReference type="InterPro" id="IPR001173">
    <property type="entry name" value="Glyco_trans_2-like"/>
</dbReference>
<dbReference type="GO" id="GO:0016740">
    <property type="term" value="F:transferase activity"/>
    <property type="evidence" value="ECO:0007669"/>
    <property type="project" value="UniProtKB-KW"/>
</dbReference>